<dbReference type="AlphaFoldDB" id="A0A3B0SNI4"/>
<keyword evidence="1" id="KW-0663">Pyridoxal phosphate</keyword>
<dbReference type="Pfam" id="PF01168">
    <property type="entry name" value="Ala_racemase_N"/>
    <property type="match status" value="1"/>
</dbReference>
<dbReference type="InterPro" id="IPR011078">
    <property type="entry name" value="PyrdxlP_homeostasis"/>
</dbReference>
<dbReference type="InterPro" id="IPR029066">
    <property type="entry name" value="PLP-binding_barrel"/>
</dbReference>
<dbReference type="CDD" id="cd00635">
    <property type="entry name" value="PLPDE_III_YBL036c_like"/>
    <property type="match status" value="1"/>
</dbReference>
<dbReference type="InterPro" id="IPR001608">
    <property type="entry name" value="Ala_racemase_N"/>
</dbReference>
<protein>
    <submittedName>
        <fullName evidence="3">UPF0001 protein YggS</fullName>
    </submittedName>
</protein>
<dbReference type="PIRSF" id="PIRSF004848">
    <property type="entry name" value="YBL036c_PLPDEIII"/>
    <property type="match status" value="1"/>
</dbReference>
<organism evidence="3">
    <name type="scientific">hydrothermal vent metagenome</name>
    <dbReference type="NCBI Taxonomy" id="652676"/>
    <lineage>
        <taxon>unclassified sequences</taxon>
        <taxon>metagenomes</taxon>
        <taxon>ecological metagenomes</taxon>
    </lineage>
</organism>
<name>A0A3B0SNI4_9ZZZZ</name>
<evidence type="ECO:0000256" key="1">
    <source>
        <dbReference type="ARBA" id="ARBA00022898"/>
    </source>
</evidence>
<dbReference type="Gene3D" id="3.20.20.10">
    <property type="entry name" value="Alanine racemase"/>
    <property type="match status" value="1"/>
</dbReference>
<evidence type="ECO:0000259" key="2">
    <source>
        <dbReference type="Pfam" id="PF01168"/>
    </source>
</evidence>
<evidence type="ECO:0000313" key="3">
    <source>
        <dbReference type="EMBL" id="VAW07028.1"/>
    </source>
</evidence>
<dbReference type="FunFam" id="3.20.20.10:FF:000018">
    <property type="entry name" value="Pyridoxal phosphate homeostasis protein"/>
    <property type="match status" value="1"/>
</dbReference>
<sequence>MTSKLDTVLQNIQTAAKSTDRKATDITLVAVSKTKAIDVITPILQQGQRIFGENKVQEAGEKWPVLREQYPDIELHLIGPLQTNKTRQAIQIFDVIETVDRPKLARAIARISREENKVCPCYIQINVGREDQKAGIDPDKADSFIALCRDELNLPVLGLMCIPPAGQDPEPYFLLLKEIARRNGLSKLSMGMSSDYQTAIRCGSTSVRVGTAIFGIRQNKK</sequence>
<reference evidence="3" key="1">
    <citation type="submission" date="2018-06" db="EMBL/GenBank/DDBJ databases">
        <authorList>
            <person name="Zhirakovskaya E."/>
        </authorList>
    </citation>
    <scope>NUCLEOTIDE SEQUENCE</scope>
</reference>
<dbReference type="HAMAP" id="MF_02087">
    <property type="entry name" value="PLP_homeostasis"/>
    <property type="match status" value="1"/>
</dbReference>
<dbReference type="SUPFAM" id="SSF51419">
    <property type="entry name" value="PLP-binding barrel"/>
    <property type="match status" value="1"/>
</dbReference>
<proteinExistence type="inferred from homology"/>
<gene>
    <name evidence="3" type="ORF">MNBD_ALPHA01-502</name>
</gene>
<accession>A0A3B0SNI4</accession>
<feature type="domain" description="Alanine racemase N-terminal" evidence="2">
    <location>
        <begin position="5"/>
        <end position="217"/>
    </location>
</feature>
<dbReference type="PANTHER" id="PTHR10146:SF14">
    <property type="entry name" value="PYRIDOXAL PHOSPHATE HOMEOSTASIS PROTEIN"/>
    <property type="match status" value="1"/>
</dbReference>
<dbReference type="GO" id="GO:0030170">
    <property type="term" value="F:pyridoxal phosphate binding"/>
    <property type="evidence" value="ECO:0007669"/>
    <property type="project" value="InterPro"/>
</dbReference>
<dbReference type="PANTHER" id="PTHR10146">
    <property type="entry name" value="PROLINE SYNTHETASE CO-TRANSCRIBED BACTERIAL HOMOLOG PROTEIN"/>
    <property type="match status" value="1"/>
</dbReference>
<dbReference type="NCBIfam" id="TIGR00044">
    <property type="entry name" value="YggS family pyridoxal phosphate-dependent enzyme"/>
    <property type="match status" value="1"/>
</dbReference>
<dbReference type="EMBL" id="UOEJ01000258">
    <property type="protein sequence ID" value="VAW07028.1"/>
    <property type="molecule type" value="Genomic_DNA"/>
</dbReference>